<dbReference type="RefSeq" id="WP_354008792.1">
    <property type="nucleotide sequence ID" value="NZ_JBEWTA010000001.1"/>
</dbReference>
<reference evidence="2 3" key="1">
    <citation type="submission" date="2024-06" db="EMBL/GenBank/DDBJ databases">
        <title>Genomic Encyclopedia of Type Strains, Phase V (KMG-V): Genome sequencing to study the core and pangenomes of soil and plant-associated prokaryotes.</title>
        <authorList>
            <person name="Whitman W."/>
        </authorList>
    </citation>
    <scope>NUCLEOTIDE SEQUENCE [LARGE SCALE GENOMIC DNA]</scope>
    <source>
        <strain evidence="2 3">NE40</strain>
    </source>
</reference>
<feature type="region of interest" description="Disordered" evidence="1">
    <location>
        <begin position="1"/>
        <end position="52"/>
    </location>
</feature>
<proteinExistence type="predicted"/>
<feature type="compositionally biased region" description="Polar residues" evidence="1">
    <location>
        <begin position="506"/>
        <end position="519"/>
    </location>
</feature>
<dbReference type="EMBL" id="JBEWTB010000002">
    <property type="protein sequence ID" value="MET4758736.1"/>
    <property type="molecule type" value="Genomic_DNA"/>
</dbReference>
<organism evidence="2 3">
    <name type="scientific">Endozoicomonas lisbonensis</name>
    <dbReference type="NCBI Taxonomy" id="3120522"/>
    <lineage>
        <taxon>Bacteria</taxon>
        <taxon>Pseudomonadati</taxon>
        <taxon>Pseudomonadota</taxon>
        <taxon>Gammaproteobacteria</taxon>
        <taxon>Oceanospirillales</taxon>
        <taxon>Endozoicomonadaceae</taxon>
        <taxon>Endozoicomonas</taxon>
    </lineage>
</organism>
<accession>A0ABV2SLV3</accession>
<keyword evidence="3" id="KW-1185">Reference proteome</keyword>
<dbReference type="Proteomes" id="UP001549366">
    <property type="component" value="Unassembled WGS sequence"/>
</dbReference>
<gene>
    <name evidence="2" type="ORF">V5J35_003928</name>
</gene>
<protein>
    <submittedName>
        <fullName evidence="2">Tetratricopeptide (TPR) repeat protein</fullName>
    </submittedName>
</protein>
<evidence type="ECO:0000313" key="2">
    <source>
        <dbReference type="EMBL" id="MET4758736.1"/>
    </source>
</evidence>
<evidence type="ECO:0000256" key="1">
    <source>
        <dbReference type="SAM" id="MobiDB-lite"/>
    </source>
</evidence>
<feature type="compositionally biased region" description="Pro residues" evidence="1">
    <location>
        <begin position="1"/>
        <end position="10"/>
    </location>
</feature>
<feature type="region of interest" description="Disordered" evidence="1">
    <location>
        <begin position="505"/>
        <end position="535"/>
    </location>
</feature>
<sequence>MDIPPTPPARGTPASSGKKKRGRNKEEKAQPGRQLPSPDDGLSGIQSSPQSVRLALRKADNAESKKIQVAKLTRKMQEFPVKKGDEMKRIIEEYSVEALRLKEQVGPTLEVNYALTYCAMGKGDWKQARVYCDALVQQVKDNSIDQARALLLRGKIAFDSEGGLTDASTRDIARAYQLGNPEAGRFLMQARTGWYSTVCLLEWCDPLQLVEIAQKLPTLRKNYMTSLAQEVYKAKSADNKGRELMYRIVNAFETIVQPDERKSFATWFPLLICEMFEKKDDEQEDIDKHMRVALELYARRGNDVKNSRAIYHHARIMRSGITNERLQSLLDISNATAYMFAGDALLKYCPDNYEDALYLLRMARLMPVTYQLRIEALLERNQLEEALAVCQQAVNHITEFLNGENELFGKVLGEQAAAQEQKNPDRANSMRFAELHAANALLEKYQNQAELFEEALSQPRQEPEVQSVKTETAEDTGGVVAIEAAGDEIPLTGQPPASEVVDRQPEVNQTEGAVGQSATAHMDSARQPASLSDSEMQSVINRANDLIRNQSELDRAEELLLNLKPESGSLMWYRKQQSLCWLYHEQGTSYDYLFGKVAPGERASDLAQAYLKKSDKLAKRLIKDLVKMAENTSPELLAEKTPDAGASEKKNAPAVGRLYTDHKHYMAVARVLEQKNPGFRKLYGGLYSVLGHIQKACCDNPAVSGRIKGSLQEGITWYRIANSIRGYGGVKA</sequence>
<comment type="caution">
    <text evidence="2">The sequence shown here is derived from an EMBL/GenBank/DDBJ whole genome shotgun (WGS) entry which is preliminary data.</text>
</comment>
<name>A0ABV2SLV3_9GAMM</name>
<evidence type="ECO:0000313" key="3">
    <source>
        <dbReference type="Proteomes" id="UP001549366"/>
    </source>
</evidence>